<dbReference type="OrthoDB" id="6083617at2759"/>
<dbReference type="AlphaFoldDB" id="A0A3Q3J0I1"/>
<evidence type="ECO:0000313" key="7">
    <source>
        <dbReference type="Ensembl" id="ENSMALP00000009930.1"/>
    </source>
</evidence>
<feature type="transmembrane region" description="Helical" evidence="6">
    <location>
        <begin position="13"/>
        <end position="35"/>
    </location>
</feature>
<dbReference type="Ensembl" id="ENSMALT00000010138.1">
    <property type="protein sequence ID" value="ENSMALP00000009930.1"/>
    <property type="gene ID" value="ENSMALG00000007053.1"/>
</dbReference>
<proteinExistence type="inferred from homology"/>
<keyword evidence="3 6" id="KW-0812">Transmembrane</keyword>
<evidence type="ECO:0000256" key="2">
    <source>
        <dbReference type="ARBA" id="ARBA00006843"/>
    </source>
</evidence>
<dbReference type="InterPro" id="IPR051423">
    <property type="entry name" value="CD225/Dispanin"/>
</dbReference>
<comment type="subcellular location">
    <subcellularLocation>
        <location evidence="1">Membrane</location>
    </subcellularLocation>
</comment>
<dbReference type="Pfam" id="PF04505">
    <property type="entry name" value="CD225"/>
    <property type="match status" value="1"/>
</dbReference>
<organism evidence="7 8">
    <name type="scientific">Monopterus albus</name>
    <name type="common">Swamp eel</name>
    <dbReference type="NCBI Taxonomy" id="43700"/>
    <lineage>
        <taxon>Eukaryota</taxon>
        <taxon>Metazoa</taxon>
        <taxon>Chordata</taxon>
        <taxon>Craniata</taxon>
        <taxon>Vertebrata</taxon>
        <taxon>Euteleostomi</taxon>
        <taxon>Actinopterygii</taxon>
        <taxon>Neopterygii</taxon>
        <taxon>Teleostei</taxon>
        <taxon>Neoteleostei</taxon>
        <taxon>Acanthomorphata</taxon>
        <taxon>Anabantaria</taxon>
        <taxon>Synbranchiformes</taxon>
        <taxon>Synbranchidae</taxon>
        <taxon>Monopterus</taxon>
    </lineage>
</organism>
<dbReference type="PANTHER" id="PTHR14948:SF46">
    <property type="entry name" value="DISPANIN SUBFAMILY A MEMBER 2B-LIKE-RELATED"/>
    <property type="match status" value="1"/>
</dbReference>
<dbReference type="KEGG" id="malb:109960247"/>
<dbReference type="PANTHER" id="PTHR14948">
    <property type="entry name" value="NG5"/>
    <property type="match status" value="1"/>
</dbReference>
<evidence type="ECO:0000313" key="8">
    <source>
        <dbReference type="Proteomes" id="UP000261600"/>
    </source>
</evidence>
<dbReference type="Proteomes" id="UP000261600">
    <property type="component" value="Unplaced"/>
</dbReference>
<feature type="transmembrane region" description="Helical" evidence="6">
    <location>
        <begin position="63"/>
        <end position="83"/>
    </location>
</feature>
<sequence length="88" mass="9315">MEGGQTRTVVPSYLAWSIINTLFCCLPLGIAAIVYSCKAKDANACGQSAIAEDASRTAKKLNIIALVCGIIGIIIVIALKVSMHNKQH</sequence>
<evidence type="ECO:0000256" key="3">
    <source>
        <dbReference type="ARBA" id="ARBA00022692"/>
    </source>
</evidence>
<keyword evidence="4 6" id="KW-1133">Transmembrane helix</keyword>
<dbReference type="GeneID" id="109960247"/>
<dbReference type="GO" id="GO:0016020">
    <property type="term" value="C:membrane"/>
    <property type="evidence" value="ECO:0007669"/>
    <property type="project" value="UniProtKB-SubCell"/>
</dbReference>
<keyword evidence="8" id="KW-1185">Reference proteome</keyword>
<evidence type="ECO:0000256" key="5">
    <source>
        <dbReference type="ARBA" id="ARBA00023136"/>
    </source>
</evidence>
<reference evidence="7" key="2">
    <citation type="submission" date="2025-09" db="UniProtKB">
        <authorList>
            <consortium name="Ensembl"/>
        </authorList>
    </citation>
    <scope>IDENTIFICATION</scope>
</reference>
<evidence type="ECO:0000256" key="4">
    <source>
        <dbReference type="ARBA" id="ARBA00022989"/>
    </source>
</evidence>
<name>A0A3Q3J0I1_MONAL</name>
<dbReference type="InterPro" id="IPR007593">
    <property type="entry name" value="CD225/Dispanin_fam"/>
</dbReference>
<accession>A0A3Q3J0I1</accession>
<keyword evidence="5 6" id="KW-0472">Membrane</keyword>
<protein>
    <submittedName>
        <fullName evidence="7">Uncharacterized protein</fullName>
    </submittedName>
</protein>
<comment type="similarity">
    <text evidence="2">Belongs to the CD225/Dispanin family.</text>
</comment>
<evidence type="ECO:0000256" key="6">
    <source>
        <dbReference type="SAM" id="Phobius"/>
    </source>
</evidence>
<evidence type="ECO:0000256" key="1">
    <source>
        <dbReference type="ARBA" id="ARBA00004370"/>
    </source>
</evidence>
<reference evidence="7" key="1">
    <citation type="submission" date="2025-08" db="UniProtKB">
        <authorList>
            <consortium name="Ensembl"/>
        </authorList>
    </citation>
    <scope>IDENTIFICATION</scope>
</reference>
<dbReference type="RefSeq" id="XP_020455858.1">
    <property type="nucleotide sequence ID" value="XM_020600202.1"/>
</dbReference>